<proteinExistence type="predicted"/>
<sequence>MLDDFGIFLVLTAKVCTPISSNPSLTAFLQSLFAYHIEPLVSSFQREIATQTPQKLDGNVHFFSVGSLLGRTMVIFKKRQNTASFFRVVEPIVDRTVRLPTGVGSWFRNYRELNLLSDSFDAMLLENKIAILCTKGFEFMYLPDFKRMTIPQREDSRLADLIKRCEACRPLGMFRSTNDEFLLCYNEFGLYVDGNGDPSPSRPIGTIEWEGNAERVAFHAPYVLLFDNRFIEVRHVETGRLAQIIPGTDVHCSWDGRSRASDSNEQNVAEHRNQEARVHAVMNAPEPPVQLNQPVRAITQRVSELVPTIPTTMTYFTPSSRTDDQ</sequence>
<dbReference type="InterPro" id="IPR001180">
    <property type="entry name" value="CNH_dom"/>
</dbReference>
<dbReference type="Pfam" id="PF00780">
    <property type="entry name" value="CNH"/>
    <property type="match status" value="1"/>
</dbReference>
<evidence type="ECO:0000313" key="3">
    <source>
        <dbReference type="EMBL" id="KAJ7772977.1"/>
    </source>
</evidence>
<comment type="caution">
    <text evidence="3">The sequence shown here is derived from an EMBL/GenBank/DDBJ whole genome shotgun (WGS) entry which is preliminary data.</text>
</comment>
<dbReference type="PROSITE" id="PS50219">
    <property type="entry name" value="CNH"/>
    <property type="match status" value="1"/>
</dbReference>
<dbReference type="InterPro" id="IPR052233">
    <property type="entry name" value="Rho-type_GEFs"/>
</dbReference>
<keyword evidence="4" id="KW-1185">Reference proteome</keyword>
<dbReference type="PANTHER" id="PTHR46572:SF1">
    <property type="entry name" value="RHO1 GUANINE NUCLEOTIDE EXCHANGE FACTOR TUS1"/>
    <property type="match status" value="1"/>
</dbReference>
<evidence type="ECO:0000256" key="1">
    <source>
        <dbReference type="ARBA" id="ARBA00022658"/>
    </source>
</evidence>
<dbReference type="AlphaFoldDB" id="A0AAD7JY41"/>
<evidence type="ECO:0000259" key="2">
    <source>
        <dbReference type="PROSITE" id="PS50219"/>
    </source>
</evidence>
<name>A0AAD7JY41_9AGAR</name>
<feature type="domain" description="CNH" evidence="2">
    <location>
        <begin position="1"/>
        <end position="260"/>
    </location>
</feature>
<dbReference type="GO" id="GO:0005085">
    <property type="term" value="F:guanyl-nucleotide exchange factor activity"/>
    <property type="evidence" value="ECO:0007669"/>
    <property type="project" value="UniProtKB-KW"/>
</dbReference>
<gene>
    <name evidence="3" type="ORF">DFH07DRAFT_1057327</name>
</gene>
<dbReference type="Proteomes" id="UP001215280">
    <property type="component" value="Unassembled WGS sequence"/>
</dbReference>
<dbReference type="EMBL" id="JARJLG010000018">
    <property type="protein sequence ID" value="KAJ7772977.1"/>
    <property type="molecule type" value="Genomic_DNA"/>
</dbReference>
<organism evidence="3 4">
    <name type="scientific">Mycena maculata</name>
    <dbReference type="NCBI Taxonomy" id="230809"/>
    <lineage>
        <taxon>Eukaryota</taxon>
        <taxon>Fungi</taxon>
        <taxon>Dikarya</taxon>
        <taxon>Basidiomycota</taxon>
        <taxon>Agaricomycotina</taxon>
        <taxon>Agaricomycetes</taxon>
        <taxon>Agaricomycetidae</taxon>
        <taxon>Agaricales</taxon>
        <taxon>Marasmiineae</taxon>
        <taxon>Mycenaceae</taxon>
        <taxon>Mycena</taxon>
    </lineage>
</organism>
<evidence type="ECO:0000313" key="4">
    <source>
        <dbReference type="Proteomes" id="UP001215280"/>
    </source>
</evidence>
<reference evidence="3" key="1">
    <citation type="submission" date="2023-03" db="EMBL/GenBank/DDBJ databases">
        <title>Massive genome expansion in bonnet fungi (Mycena s.s.) driven by repeated elements and novel gene families across ecological guilds.</title>
        <authorList>
            <consortium name="Lawrence Berkeley National Laboratory"/>
            <person name="Harder C.B."/>
            <person name="Miyauchi S."/>
            <person name="Viragh M."/>
            <person name="Kuo A."/>
            <person name="Thoen E."/>
            <person name="Andreopoulos B."/>
            <person name="Lu D."/>
            <person name="Skrede I."/>
            <person name="Drula E."/>
            <person name="Henrissat B."/>
            <person name="Morin E."/>
            <person name="Kohler A."/>
            <person name="Barry K."/>
            <person name="LaButti K."/>
            <person name="Morin E."/>
            <person name="Salamov A."/>
            <person name="Lipzen A."/>
            <person name="Mereny Z."/>
            <person name="Hegedus B."/>
            <person name="Baldrian P."/>
            <person name="Stursova M."/>
            <person name="Weitz H."/>
            <person name="Taylor A."/>
            <person name="Grigoriev I.V."/>
            <person name="Nagy L.G."/>
            <person name="Martin F."/>
            <person name="Kauserud H."/>
        </authorList>
    </citation>
    <scope>NUCLEOTIDE SEQUENCE</scope>
    <source>
        <strain evidence="3">CBHHK188m</strain>
    </source>
</reference>
<accession>A0AAD7JY41</accession>
<protein>
    <submittedName>
        <fullName evidence="3">CNH domain-containing protein</fullName>
    </submittedName>
</protein>
<dbReference type="PANTHER" id="PTHR46572">
    <property type="entry name" value="RHO1 GDP-GTP EXCHANGE PROTEIN 1-RELATED"/>
    <property type="match status" value="1"/>
</dbReference>
<keyword evidence="1" id="KW-0344">Guanine-nucleotide releasing factor</keyword>